<dbReference type="GeneID" id="34518365"/>
<dbReference type="GO" id="GO:0045292">
    <property type="term" value="P:mRNA cis splicing, via spliceosome"/>
    <property type="evidence" value="ECO:0007669"/>
    <property type="project" value="EnsemblFungi"/>
</dbReference>
<feature type="region of interest" description="Disordered" evidence="5">
    <location>
        <begin position="1"/>
        <end position="58"/>
    </location>
</feature>
<dbReference type="HOGENOM" id="CLU_015750_2_2_1"/>
<evidence type="ECO:0000259" key="7">
    <source>
        <dbReference type="Pfam" id="PF08572"/>
    </source>
</evidence>
<name>W6MK47_9ASCO</name>
<feature type="region of interest" description="Disordered" evidence="5">
    <location>
        <begin position="399"/>
        <end position="419"/>
    </location>
</feature>
<comment type="subcellular location">
    <subcellularLocation>
        <location evidence="1">Nucleus</location>
    </subcellularLocation>
</comment>
<dbReference type="GO" id="GO:0046540">
    <property type="term" value="C:U4/U6 x U5 tri-snRNP complex"/>
    <property type="evidence" value="ECO:0007669"/>
    <property type="project" value="EnsemblFungi"/>
</dbReference>
<evidence type="ECO:0000313" key="9">
    <source>
        <dbReference type="Proteomes" id="UP000019384"/>
    </source>
</evidence>
<feature type="compositionally biased region" description="Basic and acidic residues" evidence="5">
    <location>
        <begin position="402"/>
        <end position="419"/>
    </location>
</feature>
<evidence type="ECO:0000313" key="8">
    <source>
        <dbReference type="EMBL" id="CDK24962.1"/>
    </source>
</evidence>
<dbReference type="CDD" id="cd24162">
    <property type="entry name" value="Prp3_C"/>
    <property type="match status" value="1"/>
</dbReference>
<sequence length="480" mass="55500">MSEKRLYDGGHPRGKRRRPNHDSNSTRRAVDASANSSTTTTLTRSISPSTSDDERKDRGGLNVEIHPLLRSNAPAPVMPKSFNPVQRTKVREGFLPSQLNPYLNQADMAPARHHRSLAFNAPGKYIHKAEELREKIREEKELKELELRKKDQGLAPDETIGEQYYRVQDPPATEWWDRPYLKERNYDHLDDPEKLTYTDLTSDDCPITVYIQHPVPVQAPWEKHIPPPKPLFLTKIELKRIRRNERSLKHQEKQDRIRLGLDPAPAPKVKLKNLMNVLTNDAIKNPTAVEMRVKAEVAERKRVHEQTNEERKLTPEQRHEKQTLKNIADLQSGVVSCVYKIDRLVNPKHYYKVDINAKQLELNGMVICLKDSFSLVVTEGGKKAVNQYKKLMTRRINWTENEAAKPRAPKDDSQQSPVHDDTQVLEDLSDNNCQIVWEGELANLHFHKWTVQNVEDHESALALLGRYHLDNYWRQATALN</sequence>
<dbReference type="STRING" id="1382522.W6MK47"/>
<evidence type="ECO:0008006" key="10">
    <source>
        <dbReference type="Google" id="ProtNLM"/>
    </source>
</evidence>
<dbReference type="OrthoDB" id="10264544at2759"/>
<dbReference type="EMBL" id="HG793125">
    <property type="protein sequence ID" value="CDK24962.1"/>
    <property type="molecule type" value="Genomic_DNA"/>
</dbReference>
<feature type="compositionally biased region" description="Low complexity" evidence="5">
    <location>
        <begin position="36"/>
        <end position="50"/>
    </location>
</feature>
<dbReference type="PANTHER" id="PTHR14212">
    <property type="entry name" value="U4/U6-ASSOCIATED RNA SPLICING FACTOR-RELATED"/>
    <property type="match status" value="1"/>
</dbReference>
<protein>
    <recommendedName>
        <fullName evidence="10">Pre-mRNA-splicing factor 3 domain-containing protein</fullName>
    </recommendedName>
</protein>
<dbReference type="Pfam" id="PF06544">
    <property type="entry name" value="Prp3_C"/>
    <property type="match status" value="1"/>
</dbReference>
<keyword evidence="4" id="KW-0539">Nucleus</keyword>
<dbReference type="Pfam" id="PF08572">
    <property type="entry name" value="PRP3"/>
    <property type="match status" value="1"/>
</dbReference>
<evidence type="ECO:0000256" key="2">
    <source>
        <dbReference type="ARBA" id="ARBA00022664"/>
    </source>
</evidence>
<dbReference type="RefSeq" id="XP_022456977.1">
    <property type="nucleotide sequence ID" value="XM_022605516.1"/>
</dbReference>
<evidence type="ECO:0000256" key="3">
    <source>
        <dbReference type="ARBA" id="ARBA00023187"/>
    </source>
</evidence>
<proteinExistence type="predicted"/>
<dbReference type="InterPro" id="IPR027104">
    <property type="entry name" value="Prp3"/>
</dbReference>
<evidence type="ECO:0000256" key="1">
    <source>
        <dbReference type="ARBA" id="ARBA00004123"/>
    </source>
</evidence>
<reference evidence="8" key="2">
    <citation type="submission" date="2014-02" db="EMBL/GenBank/DDBJ databases">
        <title>Complete DNA sequence of /Kuraishia capsulata/ illustrates novel genomic features among budding yeasts (/Saccharomycotina/).</title>
        <authorList>
            <person name="Morales L."/>
            <person name="Noel B."/>
            <person name="Porcel B."/>
            <person name="Marcet-Houben M."/>
            <person name="Hullo M-F."/>
            <person name="Sacerdot C."/>
            <person name="Tekaia F."/>
            <person name="Leh-Louis V."/>
            <person name="Despons L."/>
            <person name="Khanna V."/>
            <person name="Aury J-M."/>
            <person name="Barbe V."/>
            <person name="Couloux A."/>
            <person name="Labadie K."/>
            <person name="Pelletier E."/>
            <person name="Souciet J-L."/>
            <person name="Boekhout T."/>
            <person name="Gabaldon T."/>
            <person name="Wincker P."/>
            <person name="Dujon B."/>
        </authorList>
    </citation>
    <scope>NUCLEOTIDE SEQUENCE</scope>
    <source>
        <strain evidence="8">CBS 1993</strain>
    </source>
</reference>
<evidence type="ECO:0000259" key="6">
    <source>
        <dbReference type="Pfam" id="PF06544"/>
    </source>
</evidence>
<keyword evidence="9" id="KW-1185">Reference proteome</keyword>
<feature type="region of interest" description="Disordered" evidence="5">
    <location>
        <begin position="299"/>
        <end position="321"/>
    </location>
</feature>
<gene>
    <name evidence="8" type="ORF">KUCA_T00000929001</name>
</gene>
<reference evidence="8" key="1">
    <citation type="submission" date="2013-12" db="EMBL/GenBank/DDBJ databases">
        <authorList>
            <person name="Genoscope - CEA"/>
        </authorList>
    </citation>
    <scope>NUCLEOTIDE SEQUENCE</scope>
    <source>
        <strain evidence="8">CBS 1993</strain>
    </source>
</reference>
<feature type="domain" description="Pre-mRNA-splicing factor 3" evidence="7">
    <location>
        <begin position="100"/>
        <end position="314"/>
    </location>
</feature>
<dbReference type="PANTHER" id="PTHR14212:SF0">
    <property type="entry name" value="U4_U6 SMALL NUCLEAR RIBONUCLEOPROTEIN PRP3"/>
    <property type="match status" value="1"/>
</dbReference>
<evidence type="ECO:0000256" key="5">
    <source>
        <dbReference type="SAM" id="MobiDB-lite"/>
    </source>
</evidence>
<keyword evidence="3" id="KW-0508">mRNA splicing</keyword>
<feature type="domain" description="Small nuclear ribonucleoprotein Prp3 C-terminal" evidence="6">
    <location>
        <begin position="337"/>
        <end position="476"/>
    </location>
</feature>
<evidence type="ECO:0000256" key="4">
    <source>
        <dbReference type="ARBA" id="ARBA00023242"/>
    </source>
</evidence>
<dbReference type="InterPro" id="IPR010541">
    <property type="entry name" value="Prp3_C"/>
</dbReference>
<accession>W6MK47</accession>
<dbReference type="AlphaFoldDB" id="W6MK47"/>
<feature type="compositionally biased region" description="Basic and acidic residues" evidence="5">
    <location>
        <begin position="20"/>
        <end position="30"/>
    </location>
</feature>
<dbReference type="Proteomes" id="UP000019384">
    <property type="component" value="Unassembled WGS sequence"/>
</dbReference>
<keyword evidence="2" id="KW-0507">mRNA processing</keyword>
<organism evidence="8 9">
    <name type="scientific">Kuraishia capsulata CBS 1993</name>
    <dbReference type="NCBI Taxonomy" id="1382522"/>
    <lineage>
        <taxon>Eukaryota</taxon>
        <taxon>Fungi</taxon>
        <taxon>Dikarya</taxon>
        <taxon>Ascomycota</taxon>
        <taxon>Saccharomycotina</taxon>
        <taxon>Pichiomycetes</taxon>
        <taxon>Pichiales</taxon>
        <taxon>Pichiaceae</taxon>
        <taxon>Kuraishia</taxon>
    </lineage>
</organism>
<feature type="compositionally biased region" description="Basic and acidic residues" evidence="5">
    <location>
        <begin position="1"/>
        <end position="11"/>
    </location>
</feature>
<dbReference type="InterPro" id="IPR013881">
    <property type="entry name" value="Pre-mRNA_splic_Prp3_dom"/>
</dbReference>